<evidence type="ECO:0000313" key="2">
    <source>
        <dbReference type="Proteomes" id="UP001162811"/>
    </source>
</evidence>
<dbReference type="EMBL" id="JAMXHT010000001">
    <property type="protein sequence ID" value="MCO5396952.1"/>
    <property type="molecule type" value="Genomic_DNA"/>
</dbReference>
<proteinExistence type="predicted"/>
<organism evidence="1 2">
    <name type="scientific">Ralstonia soli</name>
    <dbReference type="NCBI Taxonomy" id="2953896"/>
    <lineage>
        <taxon>Bacteria</taxon>
        <taxon>Pseudomonadati</taxon>
        <taxon>Pseudomonadota</taxon>
        <taxon>Betaproteobacteria</taxon>
        <taxon>Burkholderiales</taxon>
        <taxon>Burkholderiaceae</taxon>
        <taxon>Ralstonia</taxon>
    </lineage>
</organism>
<gene>
    <name evidence="1" type="ORF">NG900_01940</name>
</gene>
<dbReference type="Proteomes" id="UP001162811">
    <property type="component" value="Unassembled WGS sequence"/>
</dbReference>
<name>A0ABT1AEY8_9RALS</name>
<keyword evidence="2" id="KW-1185">Reference proteome</keyword>
<evidence type="ECO:0000313" key="1">
    <source>
        <dbReference type="EMBL" id="MCO5396952.1"/>
    </source>
</evidence>
<dbReference type="RefSeq" id="WP_252676139.1">
    <property type="nucleotide sequence ID" value="NZ_JAMXHT010000001.1"/>
</dbReference>
<reference evidence="1" key="2">
    <citation type="journal article" date="2023" name="Front. Microbiol.">
        <title>Ralstonia chuxiongensis sp. nov., Ralstonia mojiangensis sp. nov., and Ralstonia soli sp. nov., isolated from tobacco fields, are three novel species in the family Burkholderiaceae.</title>
        <authorList>
            <person name="Lu C.H."/>
            <person name="Zhang Y.Y."/>
            <person name="Jiang N."/>
            <person name="Chen W."/>
            <person name="Shao X."/>
            <person name="Zhao Z.M."/>
            <person name="Lu W.L."/>
            <person name="Hu X."/>
            <person name="Xi Y.X."/>
            <person name="Zou S.Y."/>
            <person name="Wei Q.J."/>
            <person name="Lin Z.L."/>
            <person name="Gong L."/>
            <person name="Gai X.T."/>
            <person name="Zhang L.Q."/>
            <person name="Li J.Y."/>
            <person name="Jin Y."/>
            <person name="Xia Z.Y."/>
        </authorList>
    </citation>
    <scope>NUCLEOTIDE SEQUENCE</scope>
    <source>
        <strain evidence="1">21MJYT02-11</strain>
    </source>
</reference>
<reference evidence="1" key="1">
    <citation type="submission" date="2022-06" db="EMBL/GenBank/DDBJ databases">
        <authorList>
            <person name="Lu C.-H."/>
        </authorList>
    </citation>
    <scope>NUCLEOTIDE SEQUENCE</scope>
    <source>
        <strain evidence="1">21MJYT02-11</strain>
    </source>
</reference>
<accession>A0ABT1AEY8</accession>
<comment type="caution">
    <text evidence="1">The sequence shown here is derived from an EMBL/GenBank/DDBJ whole genome shotgun (WGS) entry which is preliminary data.</text>
</comment>
<sequence length="308" mass="34433">MEHFDELNAWGAPPFAAHAVPILWQPNESTGERFVAVVALRYEAPVTGDASTHIAFRQQQLKAMLGAKRAASAYGILEHVARFVHQQLLDGLRLTELSAPFDGFIVGKEARVRGYSKTQVIDTAVRMLSAFGTRDTYVDELETVQRNTVPTSRFLRSVRSVFSREESERRARFNRKVEWPGAPEITLDYAHNQHLVQVTSLPQSAPHLLALQKEAESKMFELDIAATLLRNSAPAQPSILVNTAALADSLSREAEAVARELLERLRFMSAQKKMSLIEARDPTEGARILDELDDRARIDARSTVLFSI</sequence>
<protein>
    <submittedName>
        <fullName evidence="1">Uncharacterized protein</fullName>
    </submittedName>
</protein>